<evidence type="ECO:0000313" key="2">
    <source>
        <dbReference type="EMBL" id="TQE11807.1"/>
    </source>
</evidence>
<evidence type="ECO:0000313" key="3">
    <source>
        <dbReference type="Proteomes" id="UP000315295"/>
    </source>
</evidence>
<feature type="region of interest" description="Disordered" evidence="1">
    <location>
        <begin position="1"/>
        <end position="45"/>
    </location>
</feature>
<name>A0A540NL94_MALBA</name>
<comment type="caution">
    <text evidence="2">The sequence shown here is derived from an EMBL/GenBank/DDBJ whole genome shotgun (WGS) entry which is preliminary data.</text>
</comment>
<dbReference type="Proteomes" id="UP000315295">
    <property type="component" value="Unassembled WGS sequence"/>
</dbReference>
<dbReference type="AlphaFoldDB" id="A0A540NL94"/>
<reference evidence="2 3" key="1">
    <citation type="journal article" date="2019" name="G3 (Bethesda)">
        <title>Sequencing of a Wild Apple (Malus baccata) Genome Unravels the Differences Between Cultivated and Wild Apple Species Regarding Disease Resistance and Cold Tolerance.</title>
        <authorList>
            <person name="Chen X."/>
        </authorList>
    </citation>
    <scope>NUCLEOTIDE SEQUENCE [LARGE SCALE GENOMIC DNA]</scope>
    <source>
        <strain evidence="3">cv. Shandingzi</strain>
        <tissue evidence="2">Leaves</tissue>
    </source>
</reference>
<feature type="compositionally biased region" description="Polar residues" evidence="1">
    <location>
        <begin position="96"/>
        <end position="109"/>
    </location>
</feature>
<proteinExistence type="predicted"/>
<evidence type="ECO:0000256" key="1">
    <source>
        <dbReference type="SAM" id="MobiDB-lite"/>
    </source>
</evidence>
<feature type="compositionally biased region" description="Basic and acidic residues" evidence="1">
    <location>
        <begin position="23"/>
        <end position="36"/>
    </location>
</feature>
<feature type="region of interest" description="Disordered" evidence="1">
    <location>
        <begin position="58"/>
        <end position="124"/>
    </location>
</feature>
<accession>A0A540NL94</accession>
<feature type="compositionally biased region" description="Polar residues" evidence="1">
    <location>
        <begin position="1"/>
        <end position="17"/>
    </location>
</feature>
<protein>
    <submittedName>
        <fullName evidence="2">Uncharacterized protein</fullName>
    </submittedName>
</protein>
<sequence>MKKQVATSASIREGNQQTKRRCKNDEQGNPEKRRVMNGDGVNYGQQVLTRQLDTELEMMKDDEVKEHRLKEEVKTEDEKEEVKREVEVEVGAKKTGFTQSPNQNADQGKTTTEPPPQPTTNNSAENMELELGLSQWGWTPWSSKEEQELWFDGDFSSGLGNPYGDYL</sequence>
<keyword evidence="3" id="KW-1185">Reference proteome</keyword>
<feature type="compositionally biased region" description="Basic and acidic residues" evidence="1">
    <location>
        <begin position="58"/>
        <end position="92"/>
    </location>
</feature>
<organism evidence="2 3">
    <name type="scientific">Malus baccata</name>
    <name type="common">Siberian crab apple</name>
    <name type="synonym">Pyrus baccata</name>
    <dbReference type="NCBI Taxonomy" id="106549"/>
    <lineage>
        <taxon>Eukaryota</taxon>
        <taxon>Viridiplantae</taxon>
        <taxon>Streptophyta</taxon>
        <taxon>Embryophyta</taxon>
        <taxon>Tracheophyta</taxon>
        <taxon>Spermatophyta</taxon>
        <taxon>Magnoliopsida</taxon>
        <taxon>eudicotyledons</taxon>
        <taxon>Gunneridae</taxon>
        <taxon>Pentapetalae</taxon>
        <taxon>rosids</taxon>
        <taxon>fabids</taxon>
        <taxon>Rosales</taxon>
        <taxon>Rosaceae</taxon>
        <taxon>Amygdaloideae</taxon>
        <taxon>Maleae</taxon>
        <taxon>Malus</taxon>
    </lineage>
</organism>
<dbReference type="EMBL" id="VIEB01000026">
    <property type="protein sequence ID" value="TQE11807.1"/>
    <property type="molecule type" value="Genomic_DNA"/>
</dbReference>
<gene>
    <name evidence="2" type="ORF">C1H46_002649</name>
</gene>